<dbReference type="EMBL" id="CP077095">
    <property type="protein sequence ID" value="QXI40814.1"/>
    <property type="molecule type" value="Genomic_DNA"/>
</dbReference>
<dbReference type="Proteomes" id="UP000633418">
    <property type="component" value="Chromosome"/>
</dbReference>
<dbReference type="KEGG" id="pxn:HU772_012330"/>
<dbReference type="NCBIfam" id="TIGR03696">
    <property type="entry name" value="Rhs_assc_core"/>
    <property type="match status" value="1"/>
</dbReference>
<accession>A0A9E6Q1A1</accession>
<protein>
    <submittedName>
        <fullName evidence="1">RHS repeat-associated core domain-containing protein</fullName>
    </submittedName>
</protein>
<gene>
    <name evidence="1" type="ORF">HU772_012330</name>
</gene>
<keyword evidence="2" id="KW-1185">Reference proteome</keyword>
<dbReference type="RefSeq" id="WP_186662127.1">
    <property type="nucleotide sequence ID" value="NZ_CP077095.1"/>
</dbReference>
<dbReference type="Gene3D" id="2.180.10.10">
    <property type="entry name" value="RHS repeat-associated core"/>
    <property type="match status" value="1"/>
</dbReference>
<organism evidence="1 2">
    <name type="scientific">Pseudomonas xantholysinigenes</name>
    <dbReference type="NCBI Taxonomy" id="2745490"/>
    <lineage>
        <taxon>Bacteria</taxon>
        <taxon>Pseudomonadati</taxon>
        <taxon>Pseudomonadota</taxon>
        <taxon>Gammaproteobacteria</taxon>
        <taxon>Pseudomonadales</taxon>
        <taxon>Pseudomonadaceae</taxon>
        <taxon>Pseudomonas</taxon>
    </lineage>
</organism>
<reference evidence="1 2" key="2">
    <citation type="journal article" date="2021" name="Microorganisms">
        <title>The Ever-Expanding Pseudomonas Genus: Description of 43 New Species and Partition of the Pseudomonas putida Group.</title>
        <authorList>
            <person name="Girard L."/>
            <person name="Lood C."/>
            <person name="Hofte M."/>
            <person name="Vandamme P."/>
            <person name="Rokni-Zadeh H."/>
            <person name="van Noort V."/>
            <person name="Lavigne R."/>
            <person name="De Mot R."/>
        </authorList>
    </citation>
    <scope>NUCLEOTIDE SEQUENCE [LARGE SCALE GENOMIC DNA]</scope>
    <source>
        <strain evidence="1 2">RW9S1A</strain>
    </source>
</reference>
<sequence>MTYELMTAYVSALLATDLQGSVFQRHTDKAALSYTAFGYCPIIDGQAGSLKFNAQLCERSNLYLLGNGYRAFHTALMRFGSMDTLSPFGKGGVNAYAYCGNDPVNRADPTGHMFKPSRSPSTLTSPPAYSSLGAIQPAQLDQPGPSIRLPDFLAGLPPPRYSNMEHELHPRAMSHIDRPPEYSSTLPEGHTVLTIPQTVHAADNRRLQPRNGLTWSVSEVVARFEQNASRQPEQHSRAPARNGSFAWSVSRTVAIFESRHQQPQNGNSQVRGD</sequence>
<evidence type="ECO:0000313" key="2">
    <source>
        <dbReference type="Proteomes" id="UP000633418"/>
    </source>
</evidence>
<name>A0A9E6Q1A1_9PSED</name>
<dbReference type="AlphaFoldDB" id="A0A9E6Q1A1"/>
<reference evidence="1 2" key="1">
    <citation type="journal article" date="2020" name="Microorganisms">
        <title>Reliable Identification of Environmental Pseudomonas Isolates Using the rpoD Gene.</title>
        <authorList>
            <consortium name="The Broad Institute Genome Sequencing Platform"/>
            <person name="Girard L."/>
            <person name="Lood C."/>
            <person name="Rokni-Zadeh H."/>
            <person name="van Noort V."/>
            <person name="Lavigne R."/>
            <person name="De Mot R."/>
        </authorList>
    </citation>
    <scope>NUCLEOTIDE SEQUENCE [LARGE SCALE GENOMIC DNA]</scope>
    <source>
        <strain evidence="1 2">RW9S1A</strain>
    </source>
</reference>
<evidence type="ECO:0000313" key="1">
    <source>
        <dbReference type="EMBL" id="QXI40814.1"/>
    </source>
</evidence>
<proteinExistence type="predicted"/>
<dbReference type="InterPro" id="IPR022385">
    <property type="entry name" value="Rhs_assc_core"/>
</dbReference>